<sequence length="144" mass="15585">MKIRCLTVIVVLSLIAGGPARADVTARATSDGSWRLLCTAGGWLLQGQIARGGRLYRFMASSDERPVDCNRGGESRLTFRAIRLYPHAVAPDALAGHQSEMPPPEEVDAVLRLVSSSGNTLQLVCDAGTLCRWMPSDIFLESSR</sequence>
<keyword evidence="1" id="KW-0732">Signal</keyword>
<gene>
    <name evidence="2" type="ORF">AAIA72_04010</name>
</gene>
<organism evidence="2">
    <name type="scientific">Thermohahella caldifontis</name>
    <dbReference type="NCBI Taxonomy" id="3142973"/>
    <lineage>
        <taxon>Bacteria</taxon>
        <taxon>Pseudomonadati</taxon>
        <taxon>Pseudomonadota</taxon>
        <taxon>Gammaproteobacteria</taxon>
        <taxon>Oceanospirillales</taxon>
        <taxon>Hahellaceae</taxon>
        <taxon>Thermohahella</taxon>
    </lineage>
</organism>
<feature type="chain" id="PRO_5044312379" evidence="1">
    <location>
        <begin position="23"/>
        <end position="144"/>
    </location>
</feature>
<reference evidence="2" key="1">
    <citation type="submission" date="2024-05" db="EMBL/GenBank/DDBJ databases">
        <title>Genome sequencing of novel strain.</title>
        <authorList>
            <person name="Ganbat D."/>
            <person name="Ganbat S."/>
            <person name="Lee S.-J."/>
        </authorList>
    </citation>
    <scope>NUCLEOTIDE SEQUENCE</scope>
    <source>
        <strain evidence="2">SMD15-11</strain>
    </source>
</reference>
<accession>A0AB39UY90</accession>
<dbReference type="KEGG" id="tcd:AAIA72_04010"/>
<dbReference type="EMBL" id="CP154858">
    <property type="protein sequence ID" value="XDT73154.1"/>
    <property type="molecule type" value="Genomic_DNA"/>
</dbReference>
<name>A0AB39UY90_9GAMM</name>
<dbReference type="RefSeq" id="WP_369602150.1">
    <property type="nucleotide sequence ID" value="NZ_CP154858.1"/>
</dbReference>
<proteinExistence type="predicted"/>
<evidence type="ECO:0000256" key="1">
    <source>
        <dbReference type="SAM" id="SignalP"/>
    </source>
</evidence>
<protein>
    <submittedName>
        <fullName evidence="2">Uncharacterized protein</fullName>
    </submittedName>
</protein>
<feature type="signal peptide" evidence="1">
    <location>
        <begin position="1"/>
        <end position="22"/>
    </location>
</feature>
<evidence type="ECO:0000313" key="2">
    <source>
        <dbReference type="EMBL" id="XDT73154.1"/>
    </source>
</evidence>
<dbReference type="AlphaFoldDB" id="A0AB39UY90"/>